<dbReference type="EMBL" id="JBHIRY010000025">
    <property type="protein sequence ID" value="MFB5762812.1"/>
    <property type="molecule type" value="Genomic_DNA"/>
</dbReference>
<evidence type="ECO:0000313" key="3">
    <source>
        <dbReference type="Proteomes" id="UP001580430"/>
    </source>
</evidence>
<dbReference type="Gene3D" id="3.30.70.1290">
    <property type="entry name" value="Transposase IS200-like"/>
    <property type="match status" value="1"/>
</dbReference>
<dbReference type="Pfam" id="PF01797">
    <property type="entry name" value="Y1_Tnp"/>
    <property type="match status" value="1"/>
</dbReference>
<protein>
    <submittedName>
        <fullName evidence="2">Transposase</fullName>
    </submittedName>
</protein>
<keyword evidence="3" id="KW-1185">Reference proteome</keyword>
<name>A0ABV5C5M1_9BACL</name>
<dbReference type="RefSeq" id="WP_375521951.1">
    <property type="nucleotide sequence ID" value="NZ_JBHIRY010000025.1"/>
</dbReference>
<dbReference type="Proteomes" id="UP001580430">
    <property type="component" value="Unassembled WGS sequence"/>
</dbReference>
<dbReference type="InterPro" id="IPR036515">
    <property type="entry name" value="Transposase_17_sf"/>
</dbReference>
<evidence type="ECO:0000259" key="1">
    <source>
        <dbReference type="Pfam" id="PF01797"/>
    </source>
</evidence>
<dbReference type="InterPro" id="IPR002686">
    <property type="entry name" value="Transposase_17"/>
</dbReference>
<organism evidence="2 3">
    <name type="scientific">Paenibacillus medicaginis</name>
    <dbReference type="NCBI Taxonomy" id="1470560"/>
    <lineage>
        <taxon>Bacteria</taxon>
        <taxon>Bacillati</taxon>
        <taxon>Bacillota</taxon>
        <taxon>Bacilli</taxon>
        <taxon>Bacillales</taxon>
        <taxon>Paenibacillaceae</taxon>
        <taxon>Paenibacillus</taxon>
    </lineage>
</organism>
<comment type="caution">
    <text evidence="2">The sequence shown here is derived from an EMBL/GenBank/DDBJ whole genome shotgun (WGS) entry which is preliminary data.</text>
</comment>
<feature type="domain" description="Transposase IS200-like" evidence="1">
    <location>
        <begin position="3"/>
        <end position="53"/>
    </location>
</feature>
<sequence length="53" mass="6276">MASDRDPIHVLFKAQLNTELSQCINAYKSASSRLIKKDFPDVKKKLWKEYFWS</sequence>
<accession>A0ABV5C5M1</accession>
<reference evidence="2 3" key="1">
    <citation type="submission" date="2024-09" db="EMBL/GenBank/DDBJ databases">
        <title>Paenibacillus zeirhizospherea sp. nov., isolated from surface of the maize (Zea mays) roots in a horticulture field, Hungary.</title>
        <authorList>
            <person name="Marton D."/>
            <person name="Farkas M."/>
            <person name="Bedics A."/>
            <person name="Toth E."/>
            <person name="Tancsics A."/>
            <person name="Boka K."/>
            <person name="Marati G."/>
            <person name="Kriszt B."/>
            <person name="Cserhati M."/>
        </authorList>
    </citation>
    <scope>NUCLEOTIDE SEQUENCE [LARGE SCALE GENOMIC DNA]</scope>
    <source>
        <strain evidence="2 3">JCM 18446</strain>
    </source>
</reference>
<evidence type="ECO:0000313" key="2">
    <source>
        <dbReference type="EMBL" id="MFB5762812.1"/>
    </source>
</evidence>
<gene>
    <name evidence="2" type="ORF">ACE5LO_20755</name>
</gene>
<proteinExistence type="predicted"/>
<dbReference type="SUPFAM" id="SSF143422">
    <property type="entry name" value="Transposase IS200-like"/>
    <property type="match status" value="1"/>
</dbReference>